<evidence type="ECO:0000256" key="7">
    <source>
        <dbReference type="ARBA" id="ARBA00024033"/>
    </source>
</evidence>
<feature type="transmembrane region" description="Helical" evidence="8">
    <location>
        <begin position="252"/>
        <end position="276"/>
    </location>
</feature>
<sequence length="363" mass="38388">MADLFVYRAEGAAVLSGDDPYGFTVTRWDLPATYPPFAAILFVPAALAPPAVLKVCAVAANLALLVLLVRLSLDLAGVPRAHPLRPAAICAGAALALWLEPVFQTLIFGQINLVLACLVLWDAGRPDGARGKGLATGLAAGIKITPAVFVLFLLVTGRRRAGLAALAAFAGSVLAGALALPAASHAYWTGLLFDTGRVGKVWIVDNQSLHGLMGRLLHRPDAGAAGTVAAVLVVIAGLAVARRVTLRGRPEWGLLCAALTGLLVSPISWSHHWVWCVPLLALLSRRRAVLAAVAVVFTARSMWLLPHRGDLDLRLPWWQQPLAAPYPLLGLAVLAAVAARQWRAHRRGGRDGVAVASRWSSRS</sequence>
<comment type="caution">
    <text evidence="9">The sequence shown here is derived from an EMBL/GenBank/DDBJ whole genome shotgun (WGS) entry which is preliminary data.</text>
</comment>
<comment type="subcellular location">
    <subcellularLocation>
        <location evidence="1">Cell membrane</location>
        <topology evidence="1">Multi-pass membrane protein</topology>
    </subcellularLocation>
</comment>
<evidence type="ECO:0000256" key="5">
    <source>
        <dbReference type="ARBA" id="ARBA00022989"/>
    </source>
</evidence>
<dbReference type="Pfam" id="PF09594">
    <property type="entry name" value="GT87"/>
    <property type="match status" value="1"/>
</dbReference>
<feature type="transmembrane region" description="Helical" evidence="8">
    <location>
        <begin position="133"/>
        <end position="155"/>
    </location>
</feature>
<keyword evidence="10" id="KW-1185">Reference proteome</keyword>
<evidence type="ECO:0000256" key="2">
    <source>
        <dbReference type="ARBA" id="ARBA00022475"/>
    </source>
</evidence>
<keyword evidence="3" id="KW-0808">Transferase</keyword>
<name>A0ABT0XDH7_9ACTN</name>
<dbReference type="Proteomes" id="UP001167160">
    <property type="component" value="Unassembled WGS sequence"/>
</dbReference>
<feature type="transmembrane region" description="Helical" evidence="8">
    <location>
        <begin position="161"/>
        <end position="183"/>
    </location>
</feature>
<proteinExistence type="inferred from homology"/>
<evidence type="ECO:0000256" key="3">
    <source>
        <dbReference type="ARBA" id="ARBA00022679"/>
    </source>
</evidence>
<keyword evidence="6 8" id="KW-0472">Membrane</keyword>
<feature type="transmembrane region" description="Helical" evidence="8">
    <location>
        <begin position="83"/>
        <end position="99"/>
    </location>
</feature>
<evidence type="ECO:0000256" key="8">
    <source>
        <dbReference type="SAM" id="Phobius"/>
    </source>
</evidence>
<protein>
    <submittedName>
        <fullName evidence="9">Glycosyltransferase 87 family protein</fullName>
    </submittedName>
</protein>
<organism evidence="9 10">
    <name type="scientific">Streptomyces meridianus</name>
    <dbReference type="NCBI Taxonomy" id="2938945"/>
    <lineage>
        <taxon>Bacteria</taxon>
        <taxon>Bacillati</taxon>
        <taxon>Actinomycetota</taxon>
        <taxon>Actinomycetes</taxon>
        <taxon>Kitasatosporales</taxon>
        <taxon>Streptomycetaceae</taxon>
        <taxon>Streptomyces</taxon>
    </lineage>
</organism>
<dbReference type="EMBL" id="JAMQGM010000075">
    <property type="protein sequence ID" value="MCM2580582.1"/>
    <property type="molecule type" value="Genomic_DNA"/>
</dbReference>
<feature type="transmembrane region" description="Helical" evidence="8">
    <location>
        <begin position="222"/>
        <end position="240"/>
    </location>
</feature>
<reference evidence="9" key="1">
    <citation type="journal article" date="2023" name="Int. J. Syst. Evol. Microbiol.">
        <title>Streptomyces meridianus sp. nov. isolated from brackish water of the Tagus estuary in Alcochete, Portugal.</title>
        <authorList>
            <person name="Santos J.D.N."/>
            <person name="Klimek D."/>
            <person name="Calusinska M."/>
            <person name="Lobo Da Cunha A."/>
            <person name="Catita J."/>
            <person name="Goncalves H."/>
            <person name="Gonzalez I."/>
            <person name="Reyes F."/>
            <person name="Lage O.M."/>
        </authorList>
    </citation>
    <scope>NUCLEOTIDE SEQUENCE</scope>
    <source>
        <strain evidence="9">MTZ3.1</strain>
    </source>
</reference>
<evidence type="ECO:0000313" key="10">
    <source>
        <dbReference type="Proteomes" id="UP001167160"/>
    </source>
</evidence>
<evidence type="ECO:0000256" key="6">
    <source>
        <dbReference type="ARBA" id="ARBA00023136"/>
    </source>
</evidence>
<gene>
    <name evidence="9" type="ORF">M1E25_25155</name>
</gene>
<evidence type="ECO:0000256" key="1">
    <source>
        <dbReference type="ARBA" id="ARBA00004651"/>
    </source>
</evidence>
<evidence type="ECO:0000313" key="9">
    <source>
        <dbReference type="EMBL" id="MCM2580582.1"/>
    </source>
</evidence>
<comment type="similarity">
    <text evidence="7">Belongs to the glycosyltransferase 87 family.</text>
</comment>
<keyword evidence="2" id="KW-1003">Cell membrane</keyword>
<accession>A0ABT0XDH7</accession>
<keyword evidence="4 8" id="KW-0812">Transmembrane</keyword>
<dbReference type="InterPro" id="IPR018584">
    <property type="entry name" value="GT87"/>
</dbReference>
<feature type="transmembrane region" description="Helical" evidence="8">
    <location>
        <begin position="51"/>
        <end position="71"/>
    </location>
</feature>
<evidence type="ECO:0000256" key="4">
    <source>
        <dbReference type="ARBA" id="ARBA00022692"/>
    </source>
</evidence>
<feature type="transmembrane region" description="Helical" evidence="8">
    <location>
        <begin position="317"/>
        <end position="339"/>
    </location>
</feature>
<keyword evidence="5 8" id="KW-1133">Transmembrane helix</keyword>